<dbReference type="GO" id="GO:0016020">
    <property type="term" value="C:membrane"/>
    <property type="evidence" value="ECO:0007669"/>
    <property type="project" value="UniProtKB-SubCell"/>
</dbReference>
<comment type="subcellular location">
    <subcellularLocation>
        <location evidence="1">Membrane</location>
        <topology evidence="1">Multi-pass membrane protein</topology>
    </subcellularLocation>
</comment>
<dbReference type="AlphaFoldDB" id="A0A9P8VV80"/>
<name>A0A9P8VV80_9HYPO</name>
<keyword evidence="2 5" id="KW-0812">Transmembrane</keyword>
<keyword evidence="4 5" id="KW-0472">Membrane</keyword>
<dbReference type="PANTHER" id="PTHR37451:SF1">
    <property type="entry name" value="MARVEL DOMAIN-CONTAINING PROTEIN"/>
    <property type="match status" value="1"/>
</dbReference>
<organism evidence="7 8">
    <name type="scientific">Thelonectria olida</name>
    <dbReference type="NCBI Taxonomy" id="1576542"/>
    <lineage>
        <taxon>Eukaryota</taxon>
        <taxon>Fungi</taxon>
        <taxon>Dikarya</taxon>
        <taxon>Ascomycota</taxon>
        <taxon>Pezizomycotina</taxon>
        <taxon>Sordariomycetes</taxon>
        <taxon>Hypocreomycetidae</taxon>
        <taxon>Hypocreales</taxon>
        <taxon>Nectriaceae</taxon>
        <taxon>Thelonectria</taxon>
    </lineage>
</organism>
<feature type="transmembrane region" description="Helical" evidence="5">
    <location>
        <begin position="40"/>
        <end position="62"/>
    </location>
</feature>
<dbReference type="Proteomes" id="UP000777438">
    <property type="component" value="Unassembled WGS sequence"/>
</dbReference>
<evidence type="ECO:0000256" key="2">
    <source>
        <dbReference type="ARBA" id="ARBA00022692"/>
    </source>
</evidence>
<dbReference type="OrthoDB" id="2117453at2759"/>
<evidence type="ECO:0000313" key="7">
    <source>
        <dbReference type="EMBL" id="KAH6877133.1"/>
    </source>
</evidence>
<evidence type="ECO:0000313" key="8">
    <source>
        <dbReference type="Proteomes" id="UP000777438"/>
    </source>
</evidence>
<evidence type="ECO:0000256" key="5">
    <source>
        <dbReference type="SAM" id="Phobius"/>
    </source>
</evidence>
<keyword evidence="8" id="KW-1185">Reference proteome</keyword>
<feature type="transmembrane region" description="Helical" evidence="5">
    <location>
        <begin position="7"/>
        <end position="28"/>
    </location>
</feature>
<dbReference type="PANTHER" id="PTHR37451">
    <property type="entry name" value="MARVEL DOMAIN"/>
    <property type="match status" value="1"/>
</dbReference>
<reference evidence="7 8" key="1">
    <citation type="journal article" date="2021" name="Nat. Commun.">
        <title>Genetic determinants of endophytism in the Arabidopsis root mycobiome.</title>
        <authorList>
            <person name="Mesny F."/>
            <person name="Miyauchi S."/>
            <person name="Thiergart T."/>
            <person name="Pickel B."/>
            <person name="Atanasova L."/>
            <person name="Karlsson M."/>
            <person name="Huettel B."/>
            <person name="Barry K.W."/>
            <person name="Haridas S."/>
            <person name="Chen C."/>
            <person name="Bauer D."/>
            <person name="Andreopoulos W."/>
            <person name="Pangilinan J."/>
            <person name="LaButti K."/>
            <person name="Riley R."/>
            <person name="Lipzen A."/>
            <person name="Clum A."/>
            <person name="Drula E."/>
            <person name="Henrissat B."/>
            <person name="Kohler A."/>
            <person name="Grigoriev I.V."/>
            <person name="Martin F.M."/>
            <person name="Hacquard S."/>
        </authorList>
    </citation>
    <scope>NUCLEOTIDE SEQUENCE [LARGE SCALE GENOMIC DNA]</scope>
    <source>
        <strain evidence="7 8">MPI-CAGE-CH-0241</strain>
    </source>
</reference>
<gene>
    <name evidence="7" type="ORF">B0T10DRAFT_566463</name>
</gene>
<proteinExistence type="predicted"/>
<dbReference type="InterPro" id="IPR008253">
    <property type="entry name" value="Marvel"/>
</dbReference>
<accession>A0A9P8VV80</accession>
<dbReference type="EMBL" id="JAGPYM010000031">
    <property type="protein sequence ID" value="KAH6877133.1"/>
    <property type="molecule type" value="Genomic_DNA"/>
</dbReference>
<evidence type="ECO:0000256" key="4">
    <source>
        <dbReference type="ARBA" id="ARBA00023136"/>
    </source>
</evidence>
<evidence type="ECO:0000256" key="3">
    <source>
        <dbReference type="ARBA" id="ARBA00022989"/>
    </source>
</evidence>
<dbReference type="Pfam" id="PF01284">
    <property type="entry name" value="MARVEL"/>
    <property type="match status" value="1"/>
</dbReference>
<feature type="transmembrane region" description="Helical" evidence="5">
    <location>
        <begin position="106"/>
        <end position="126"/>
    </location>
</feature>
<feature type="transmembrane region" description="Helical" evidence="5">
    <location>
        <begin position="69"/>
        <end position="94"/>
    </location>
</feature>
<evidence type="ECO:0000256" key="1">
    <source>
        <dbReference type="ARBA" id="ARBA00004141"/>
    </source>
</evidence>
<comment type="caution">
    <text evidence="7">The sequence shown here is derived from an EMBL/GenBank/DDBJ whole genome shotgun (WGS) entry which is preliminary data.</text>
</comment>
<sequence length="154" mass="16597">MALGIATIAHAVLAVFLIIELGLMAYLVDWRWSPSSYNFMLFNTIWSILVLLYLALTTTVLARFFHAMVALGLLIVTTIFWFAGSIAMAAWLGVPNCHGSTPCGCAQAAIAFGFFIWAIFLGLTVLEGMAFLRGRGPSAHADTKPGHSSGHSFA</sequence>
<feature type="domain" description="MARVEL" evidence="6">
    <location>
        <begin position="11"/>
        <end position="126"/>
    </location>
</feature>
<protein>
    <submittedName>
        <fullName evidence="7">Membrane-associating domain-containing protein</fullName>
    </submittedName>
</protein>
<keyword evidence="3 5" id="KW-1133">Transmembrane helix</keyword>
<evidence type="ECO:0000259" key="6">
    <source>
        <dbReference type="Pfam" id="PF01284"/>
    </source>
</evidence>